<feature type="signal peptide" evidence="2">
    <location>
        <begin position="1"/>
        <end position="23"/>
    </location>
</feature>
<keyword evidence="1" id="KW-0472">Membrane</keyword>
<accession>A0A1G1XNX5</accession>
<evidence type="ECO:0000256" key="1">
    <source>
        <dbReference type="SAM" id="Phobius"/>
    </source>
</evidence>
<sequence>MKRIFFLLIIFFLALSPWQNVLAAGNLSNVGLSITPLNAGSLSSWNISFTVPEETELGHILISLGGYQPDLGSAELFVSGVPQGSPQVGKSNPNCVINCDDIRYYYNDPITIKKDTRITFTLNKIKNPGKVGQTGINFINLYSSKYPQTVLAYSAGEKLLNLDKPILSEEDNLIPDTATSEENEITALSQIMLNELFYQPGAKTTKLSAIKDPAKVVDFTLDLLAKEKIIFKGTIDLSKPESLKFLEKLGDYLTFDILNFEVKKELLDYFKVPLEITYYNLPYIWDPDVLMNEESVLSKDKLENYHYVLYDNKPQVSFVIKEAGSYKLIPHLEIYLEDNFKVEGQKKQLDITGRISDPKAIIKVNLNGKELKDLEVKIDALKGNFVFPVELVEGSNLLEIKTTSEYGDLAKIVKIIQYLPQKTETTQEKAIISPLNIAAIVLAIIAIILILAIRRLSKKRKR</sequence>
<evidence type="ECO:0000313" key="3">
    <source>
        <dbReference type="EMBL" id="OGY41290.1"/>
    </source>
</evidence>
<feature type="chain" id="PRO_5009581362" evidence="2">
    <location>
        <begin position="24"/>
        <end position="462"/>
    </location>
</feature>
<comment type="caution">
    <text evidence="3">The sequence shown here is derived from an EMBL/GenBank/DDBJ whole genome shotgun (WGS) entry which is preliminary data.</text>
</comment>
<feature type="transmembrane region" description="Helical" evidence="1">
    <location>
        <begin position="431"/>
        <end position="453"/>
    </location>
</feature>
<name>A0A1G1XNX5_9BACT</name>
<keyword evidence="2" id="KW-0732">Signal</keyword>
<keyword evidence="1" id="KW-1133">Transmembrane helix</keyword>
<reference evidence="3 4" key="1">
    <citation type="journal article" date="2016" name="Nat. Commun.">
        <title>Thousands of microbial genomes shed light on interconnected biogeochemical processes in an aquifer system.</title>
        <authorList>
            <person name="Anantharaman K."/>
            <person name="Brown C.T."/>
            <person name="Hug L.A."/>
            <person name="Sharon I."/>
            <person name="Castelle C.J."/>
            <person name="Probst A.J."/>
            <person name="Thomas B.C."/>
            <person name="Singh A."/>
            <person name="Wilkins M.J."/>
            <person name="Karaoz U."/>
            <person name="Brodie E.L."/>
            <person name="Williams K.H."/>
            <person name="Hubbard S.S."/>
            <person name="Banfield J.F."/>
        </authorList>
    </citation>
    <scope>NUCLEOTIDE SEQUENCE [LARGE SCALE GENOMIC DNA]</scope>
</reference>
<dbReference type="EMBL" id="MHIA01000031">
    <property type="protein sequence ID" value="OGY41290.1"/>
    <property type="molecule type" value="Genomic_DNA"/>
</dbReference>
<proteinExistence type="predicted"/>
<dbReference type="Gene3D" id="2.60.40.10">
    <property type="entry name" value="Immunoglobulins"/>
    <property type="match status" value="1"/>
</dbReference>
<evidence type="ECO:0000256" key="2">
    <source>
        <dbReference type="SAM" id="SignalP"/>
    </source>
</evidence>
<evidence type="ECO:0000313" key="4">
    <source>
        <dbReference type="Proteomes" id="UP000176260"/>
    </source>
</evidence>
<dbReference type="Proteomes" id="UP000176260">
    <property type="component" value="Unassembled WGS sequence"/>
</dbReference>
<keyword evidence="1" id="KW-0812">Transmembrane</keyword>
<organism evidence="3 4">
    <name type="scientific">Candidatus Buchananbacteria bacterium RBG_13_39_9</name>
    <dbReference type="NCBI Taxonomy" id="1797531"/>
    <lineage>
        <taxon>Bacteria</taxon>
        <taxon>Candidatus Buchananiibacteriota</taxon>
    </lineage>
</organism>
<dbReference type="InterPro" id="IPR013783">
    <property type="entry name" value="Ig-like_fold"/>
</dbReference>
<protein>
    <submittedName>
        <fullName evidence="3">Uncharacterized protein</fullName>
    </submittedName>
</protein>
<gene>
    <name evidence="3" type="ORF">A2Y67_00600</name>
</gene>
<dbReference type="AlphaFoldDB" id="A0A1G1XNX5"/>